<protein>
    <recommendedName>
        <fullName evidence="10">MFS transporter</fullName>
    </recommendedName>
</protein>
<feature type="transmembrane region" description="Helical" evidence="7">
    <location>
        <begin position="344"/>
        <end position="368"/>
    </location>
</feature>
<gene>
    <name evidence="8" type="ORF">AFK24_25865</name>
</gene>
<feature type="transmembrane region" description="Helical" evidence="7">
    <location>
        <begin position="168"/>
        <end position="189"/>
    </location>
</feature>
<dbReference type="SUPFAM" id="SSF103473">
    <property type="entry name" value="MFS general substrate transporter"/>
    <property type="match status" value="1"/>
</dbReference>
<comment type="subcellular location">
    <subcellularLocation>
        <location evidence="1">Cell membrane</location>
        <topology evidence="1">Multi-pass membrane protein</topology>
    </subcellularLocation>
</comment>
<evidence type="ECO:0000256" key="7">
    <source>
        <dbReference type="SAM" id="Phobius"/>
    </source>
</evidence>
<proteinExistence type="predicted"/>
<feature type="transmembrane region" description="Helical" evidence="7">
    <location>
        <begin position="283"/>
        <end position="302"/>
    </location>
</feature>
<keyword evidence="3" id="KW-1003">Cell membrane</keyword>
<evidence type="ECO:0000256" key="2">
    <source>
        <dbReference type="ARBA" id="ARBA00022448"/>
    </source>
</evidence>
<dbReference type="InterPro" id="IPR010290">
    <property type="entry name" value="TM_effector"/>
</dbReference>
<evidence type="ECO:0000256" key="5">
    <source>
        <dbReference type="ARBA" id="ARBA00022989"/>
    </source>
</evidence>
<evidence type="ECO:0000256" key="3">
    <source>
        <dbReference type="ARBA" id="ARBA00022475"/>
    </source>
</evidence>
<feature type="transmembrane region" description="Helical" evidence="7">
    <location>
        <begin position="222"/>
        <end position="244"/>
    </location>
</feature>
<dbReference type="CDD" id="cd06173">
    <property type="entry name" value="MFS_MefA_like"/>
    <property type="match status" value="1"/>
</dbReference>
<feature type="transmembrane region" description="Helical" evidence="7">
    <location>
        <begin position="374"/>
        <end position="394"/>
    </location>
</feature>
<comment type="caution">
    <text evidence="8">The sequence shown here is derived from an EMBL/GenBank/DDBJ whole genome shotgun (WGS) entry which is preliminary data.</text>
</comment>
<feature type="transmembrane region" description="Helical" evidence="7">
    <location>
        <begin position="79"/>
        <end position="99"/>
    </location>
</feature>
<organism evidence="8 9">
    <name type="scientific">Pseudomonas syringae</name>
    <dbReference type="NCBI Taxonomy" id="317"/>
    <lineage>
        <taxon>Bacteria</taxon>
        <taxon>Pseudomonadati</taxon>
        <taxon>Pseudomonadota</taxon>
        <taxon>Gammaproteobacteria</taxon>
        <taxon>Pseudomonadales</taxon>
        <taxon>Pseudomonadaceae</taxon>
        <taxon>Pseudomonas</taxon>
    </lineage>
</organism>
<dbReference type="InterPro" id="IPR036259">
    <property type="entry name" value="MFS_trans_sf"/>
</dbReference>
<name>A0A1C7Z0I7_PSESX</name>
<evidence type="ECO:0000313" key="9">
    <source>
        <dbReference type="Proteomes" id="UP000093104"/>
    </source>
</evidence>
<evidence type="ECO:0000256" key="6">
    <source>
        <dbReference type="ARBA" id="ARBA00023136"/>
    </source>
</evidence>
<dbReference type="PANTHER" id="PTHR23513">
    <property type="entry name" value="INTEGRAL MEMBRANE EFFLUX PROTEIN-RELATED"/>
    <property type="match status" value="1"/>
</dbReference>
<evidence type="ECO:0000256" key="4">
    <source>
        <dbReference type="ARBA" id="ARBA00022692"/>
    </source>
</evidence>
<evidence type="ECO:0000256" key="1">
    <source>
        <dbReference type="ARBA" id="ARBA00004651"/>
    </source>
</evidence>
<keyword evidence="5 7" id="KW-1133">Transmembrane helix</keyword>
<dbReference type="EMBL" id="LGSI01000068">
    <property type="protein sequence ID" value="OCR22517.1"/>
    <property type="molecule type" value="Genomic_DNA"/>
</dbReference>
<dbReference type="Proteomes" id="UP000093104">
    <property type="component" value="Unassembled WGS sequence"/>
</dbReference>
<dbReference type="Pfam" id="PF05977">
    <property type="entry name" value="MFS_3"/>
    <property type="match status" value="1"/>
</dbReference>
<evidence type="ECO:0008006" key="10">
    <source>
        <dbReference type="Google" id="ProtNLM"/>
    </source>
</evidence>
<feature type="transmembrane region" description="Helical" evidence="7">
    <location>
        <begin position="256"/>
        <end position="276"/>
    </location>
</feature>
<keyword evidence="4 7" id="KW-0812">Transmembrane</keyword>
<sequence>MLRHTFRALGHAGYRCYFIGQGISQIGNWTQQIVLSWLTYAQSGSAWTLALVVALGQLPLLLLGPYAGVLADRHPRRPLLLACQVLGLLLASGLALSSLSAEPRVGLLLAASLGTGLLNALEMPVRQALLGALIGNRDLRDNALALNSLSFNAARLIGPPMAGLLFTHYGAALCFALNALSYLAALYSLRQMPVMPALVNPHARAGLDQALRWLRDTHPARWLLLAAGISSLCLAPFMALLPVYARDIFALDPAGLGQLLGTSGLGALLATLLLASRRNQWRLETFMAGGALLFGLSCLGFACNRHLWLAWPLMVAAGAGLVACVTSSGILLQSLVTDALRGRVMALHGMAYVGSMPLGSLLAGGLAAQLSVPAAFAIAGLGMLILSALLLRWLPKPGICPAQPTSEPLSLK</sequence>
<dbReference type="Gene3D" id="1.20.1250.20">
    <property type="entry name" value="MFS general substrate transporter like domains"/>
    <property type="match status" value="1"/>
</dbReference>
<reference evidence="8 9" key="1">
    <citation type="submission" date="2015-07" db="EMBL/GenBank/DDBJ databases">
        <title>Draft genome sequence of a diazotrophic, plant growth-promoting rhizobacterium of the Pseudomonas syringae complex.</title>
        <authorList>
            <person name="Patten C.L."/>
            <person name="Jeong H."/>
        </authorList>
    </citation>
    <scope>NUCLEOTIDE SEQUENCE [LARGE SCALE GENOMIC DNA]</scope>
    <source>
        <strain evidence="8 9">GR12-2</strain>
    </source>
</reference>
<dbReference type="RefSeq" id="WP_065835929.1">
    <property type="nucleotide sequence ID" value="NZ_LGSI01000068.1"/>
</dbReference>
<dbReference type="GO" id="GO:0005886">
    <property type="term" value="C:plasma membrane"/>
    <property type="evidence" value="ECO:0007669"/>
    <property type="project" value="UniProtKB-SubCell"/>
</dbReference>
<feature type="transmembrane region" description="Helical" evidence="7">
    <location>
        <begin position="46"/>
        <end position="67"/>
    </location>
</feature>
<dbReference type="PANTHER" id="PTHR23513:SF11">
    <property type="entry name" value="STAPHYLOFERRIN A TRANSPORTER"/>
    <property type="match status" value="1"/>
</dbReference>
<accession>A0A1C7Z0I7</accession>
<dbReference type="AlphaFoldDB" id="A0A1C7Z0I7"/>
<keyword evidence="2" id="KW-0813">Transport</keyword>
<evidence type="ECO:0000313" key="8">
    <source>
        <dbReference type="EMBL" id="OCR22517.1"/>
    </source>
</evidence>
<keyword evidence="6 7" id="KW-0472">Membrane</keyword>
<feature type="transmembrane region" description="Helical" evidence="7">
    <location>
        <begin position="308"/>
        <end position="332"/>
    </location>
</feature>